<evidence type="ECO:0000313" key="2">
    <source>
        <dbReference type="EMBL" id="GCB95084.1"/>
    </source>
</evidence>
<organism evidence="2 3">
    <name type="scientific">Streptomyces noursei</name>
    <name type="common">Streptomyces albulus</name>
    <dbReference type="NCBI Taxonomy" id="1971"/>
    <lineage>
        <taxon>Bacteria</taxon>
        <taxon>Bacillati</taxon>
        <taxon>Actinomycetota</taxon>
        <taxon>Actinomycetes</taxon>
        <taxon>Kitasatosporales</taxon>
        <taxon>Streptomycetaceae</taxon>
        <taxon>Streptomyces</taxon>
    </lineage>
</organism>
<accession>A0A059WHT9</accession>
<name>A0A059WHT9_STRNR</name>
<dbReference type="Proteomes" id="UP000288351">
    <property type="component" value="Unassembled WGS sequence"/>
</dbReference>
<sequence length="112" mass="12243">MTGFMRDLAGVLHPGRRTDDRPAGGRRRTVFHRGARPAPPRPHNLFEAAACYVAADVEDDEERSAQAAEWVSPEALAFGVHELACRAVLALARERAQSPREVAHDLLGLPLP</sequence>
<dbReference type="eggNOG" id="ENOG502ZSCN">
    <property type="taxonomic scope" value="Bacteria"/>
</dbReference>
<proteinExistence type="predicted"/>
<evidence type="ECO:0000256" key="1">
    <source>
        <dbReference type="SAM" id="MobiDB-lite"/>
    </source>
</evidence>
<feature type="region of interest" description="Disordered" evidence="1">
    <location>
        <begin position="1"/>
        <end position="41"/>
    </location>
</feature>
<feature type="compositionally biased region" description="Basic residues" evidence="1">
    <location>
        <begin position="24"/>
        <end position="35"/>
    </location>
</feature>
<dbReference type="AlphaFoldDB" id="A0A059WHT9"/>
<reference evidence="2 3" key="1">
    <citation type="journal article" date="2019" name="Microbiol. Resour. Announc.">
        <title>Draft Genome Sequence of the Most Traditional epsilon-Poly-l-Lysine Producer, Streptomyces albulus NBRC14147.</title>
        <authorList>
            <person name="Yamanaka K."/>
            <person name="Hamano Y."/>
        </authorList>
    </citation>
    <scope>NUCLEOTIDE SEQUENCE [LARGE SCALE GENOMIC DNA]</scope>
    <source>
        <strain evidence="2 3">NBRC 14147</strain>
    </source>
</reference>
<gene>
    <name evidence="2" type="ORF">SALB_07887</name>
</gene>
<evidence type="ECO:0000313" key="3">
    <source>
        <dbReference type="Proteomes" id="UP000288351"/>
    </source>
</evidence>
<dbReference type="RefSeq" id="WP_016572152.1">
    <property type="nucleotide sequence ID" value="NZ_BHXC01000007.1"/>
</dbReference>
<protein>
    <submittedName>
        <fullName evidence="2">Uncharacterized protein</fullName>
    </submittedName>
</protein>
<dbReference type="STRING" id="68570.DC74_6924"/>
<dbReference type="EMBL" id="BHXC01000007">
    <property type="protein sequence ID" value="GCB95084.1"/>
    <property type="molecule type" value="Genomic_DNA"/>
</dbReference>
<comment type="caution">
    <text evidence="2">The sequence shown here is derived from an EMBL/GenBank/DDBJ whole genome shotgun (WGS) entry which is preliminary data.</text>
</comment>